<dbReference type="EMBL" id="BMAU01021335">
    <property type="protein sequence ID" value="GFY15760.1"/>
    <property type="molecule type" value="Genomic_DNA"/>
</dbReference>
<reference evidence="2" key="1">
    <citation type="submission" date="2020-08" db="EMBL/GenBank/DDBJ databases">
        <title>Multicomponent nature underlies the extraordinary mechanical properties of spider dragline silk.</title>
        <authorList>
            <person name="Kono N."/>
            <person name="Nakamura H."/>
            <person name="Mori M."/>
            <person name="Yoshida Y."/>
            <person name="Ohtoshi R."/>
            <person name="Malay A.D."/>
            <person name="Moran D.A.P."/>
            <person name="Tomita M."/>
            <person name="Numata K."/>
            <person name="Arakawa K."/>
        </authorList>
    </citation>
    <scope>NUCLEOTIDE SEQUENCE</scope>
</reference>
<dbReference type="Proteomes" id="UP000887159">
    <property type="component" value="Unassembled WGS sequence"/>
</dbReference>
<evidence type="ECO:0000313" key="3">
    <source>
        <dbReference type="Proteomes" id="UP000887159"/>
    </source>
</evidence>
<keyword evidence="3" id="KW-1185">Reference proteome</keyword>
<feature type="compositionally biased region" description="Basic and acidic residues" evidence="1">
    <location>
        <begin position="9"/>
        <end position="68"/>
    </location>
</feature>
<evidence type="ECO:0000256" key="1">
    <source>
        <dbReference type="SAM" id="MobiDB-lite"/>
    </source>
</evidence>
<dbReference type="AlphaFoldDB" id="A0A8X6SQC8"/>
<organism evidence="2 3">
    <name type="scientific">Trichonephila clavipes</name>
    <name type="common">Golden silk orbweaver</name>
    <name type="synonym">Nephila clavipes</name>
    <dbReference type="NCBI Taxonomy" id="2585209"/>
    <lineage>
        <taxon>Eukaryota</taxon>
        <taxon>Metazoa</taxon>
        <taxon>Ecdysozoa</taxon>
        <taxon>Arthropoda</taxon>
        <taxon>Chelicerata</taxon>
        <taxon>Arachnida</taxon>
        <taxon>Araneae</taxon>
        <taxon>Araneomorphae</taxon>
        <taxon>Entelegynae</taxon>
        <taxon>Araneoidea</taxon>
        <taxon>Nephilidae</taxon>
        <taxon>Trichonephila</taxon>
    </lineage>
</organism>
<sequence length="68" mass="8112">MSSFLVLSDGERERRGRRREETEKEREGGGDGKREEKESGERERSPPCIEKRAESGDWSEKDDERRWR</sequence>
<proteinExistence type="predicted"/>
<accession>A0A8X6SQC8</accession>
<protein>
    <submittedName>
        <fullName evidence="2">Uncharacterized protein</fullName>
    </submittedName>
</protein>
<evidence type="ECO:0000313" key="2">
    <source>
        <dbReference type="EMBL" id="GFY15760.1"/>
    </source>
</evidence>
<name>A0A8X6SQC8_TRICX</name>
<gene>
    <name evidence="2" type="ORF">TNCV_1284051</name>
</gene>
<comment type="caution">
    <text evidence="2">The sequence shown here is derived from an EMBL/GenBank/DDBJ whole genome shotgun (WGS) entry which is preliminary data.</text>
</comment>
<feature type="region of interest" description="Disordered" evidence="1">
    <location>
        <begin position="1"/>
        <end position="68"/>
    </location>
</feature>